<evidence type="ECO:0008006" key="3">
    <source>
        <dbReference type="Google" id="ProtNLM"/>
    </source>
</evidence>
<dbReference type="SUPFAM" id="SSF52266">
    <property type="entry name" value="SGNH hydrolase"/>
    <property type="match status" value="1"/>
</dbReference>
<sequence length="303" mass="35210">MKKLILKIITISVLPAMAILLIGLRQEQDRIVTLKRQLFEQNKGSVQCLITGTSHTLNGINPTLLPVKTLNLAEKAKPVELDMEIIEKNLDQLPKLKYVIFPVDYFTFYFTGLHEESAAKLYHHWNLKDGFIKSYRLKRYHAFTCGFLLNEHNPDDQDDTIMGYNARFTDLSKFDPNYRLKKYRLKIIDWNKYWIDTGSSQQIYNRFQHFISKLEEKKIKTILVTMPVCQQFYPYLDTNLLIKNRQLIDGLLEHTNATYINLQNYPSLAADSLYSDIDHLNDKGATIATDIIRDSLLSGALQN</sequence>
<keyword evidence="2" id="KW-1185">Reference proteome</keyword>
<organism evidence="1 2">
    <name type="scientific">Niastella koreensis</name>
    <dbReference type="NCBI Taxonomy" id="354356"/>
    <lineage>
        <taxon>Bacteria</taxon>
        <taxon>Pseudomonadati</taxon>
        <taxon>Bacteroidota</taxon>
        <taxon>Chitinophagia</taxon>
        <taxon>Chitinophagales</taxon>
        <taxon>Chitinophagaceae</taxon>
        <taxon>Niastella</taxon>
    </lineage>
</organism>
<evidence type="ECO:0000313" key="2">
    <source>
        <dbReference type="Proteomes" id="UP000192277"/>
    </source>
</evidence>
<protein>
    <recommendedName>
        <fullName evidence="3">SGNH/GDSL hydrolase family protein</fullName>
    </recommendedName>
</protein>
<evidence type="ECO:0000313" key="1">
    <source>
        <dbReference type="EMBL" id="OQP40529.1"/>
    </source>
</evidence>
<dbReference type="EMBL" id="LWBO01000077">
    <property type="protein sequence ID" value="OQP40529.1"/>
    <property type="molecule type" value="Genomic_DNA"/>
</dbReference>
<name>A0ABX3NNQ2_9BACT</name>
<dbReference type="Proteomes" id="UP000192277">
    <property type="component" value="Unassembled WGS sequence"/>
</dbReference>
<dbReference type="InterPro" id="IPR036514">
    <property type="entry name" value="SGNH_hydro_sf"/>
</dbReference>
<gene>
    <name evidence="1" type="ORF">A4D02_16605</name>
</gene>
<dbReference type="RefSeq" id="WP_014217560.1">
    <property type="nucleotide sequence ID" value="NZ_LWBO01000077.1"/>
</dbReference>
<proteinExistence type="predicted"/>
<dbReference type="Gene3D" id="3.40.50.1110">
    <property type="entry name" value="SGNH hydrolase"/>
    <property type="match status" value="1"/>
</dbReference>
<reference evidence="1 2" key="1">
    <citation type="submission" date="2016-04" db="EMBL/GenBank/DDBJ databases">
        <authorList>
            <person name="Chen L."/>
            <person name="Zhuang W."/>
            <person name="Wang G."/>
        </authorList>
    </citation>
    <scope>NUCLEOTIDE SEQUENCE [LARGE SCALE GENOMIC DNA]</scope>
    <source>
        <strain evidence="2">GR20</strain>
    </source>
</reference>
<comment type="caution">
    <text evidence="1">The sequence shown here is derived from an EMBL/GenBank/DDBJ whole genome shotgun (WGS) entry which is preliminary data.</text>
</comment>
<accession>A0ABX3NNQ2</accession>